<dbReference type="AlphaFoldDB" id="A0A7E4VEI5"/>
<feature type="transmembrane region" description="Helical" evidence="1">
    <location>
        <begin position="6"/>
        <end position="29"/>
    </location>
</feature>
<name>A0A7E4VEI5_PANRE</name>
<sequence length="161" mass="18012">MCTIGVAIGIIIVIVVIPLLCDFVVWYCCFRKMHAHLQVPQYPSEDVAAKINVAKQRIQEKRDAWPSSPPTLQNAKNCAPSTVMIGCYEKVTDDVSNVQSIKCRLYRRPDAFREVVNIGSQVGVYTYLVAKDDCSNGNRLSSALKKEKSIFLDHLGVIRLP</sequence>
<proteinExistence type="predicted"/>
<evidence type="ECO:0000256" key="1">
    <source>
        <dbReference type="SAM" id="Phobius"/>
    </source>
</evidence>
<accession>A0A7E4VEI5</accession>
<dbReference type="Proteomes" id="UP000492821">
    <property type="component" value="Unassembled WGS sequence"/>
</dbReference>
<keyword evidence="2" id="KW-1185">Reference proteome</keyword>
<reference evidence="2" key="1">
    <citation type="journal article" date="2013" name="Genetics">
        <title>The draft genome and transcriptome of Panagrellus redivivus are shaped by the harsh demands of a free-living lifestyle.</title>
        <authorList>
            <person name="Srinivasan J."/>
            <person name="Dillman A.R."/>
            <person name="Macchietto M.G."/>
            <person name="Heikkinen L."/>
            <person name="Lakso M."/>
            <person name="Fracchia K.M."/>
            <person name="Antoshechkin I."/>
            <person name="Mortazavi A."/>
            <person name="Wong G."/>
            <person name="Sternberg P.W."/>
        </authorList>
    </citation>
    <scope>NUCLEOTIDE SEQUENCE [LARGE SCALE GENOMIC DNA]</scope>
    <source>
        <strain evidence="2">MT8872</strain>
    </source>
</reference>
<organism evidence="2 3">
    <name type="scientific">Panagrellus redivivus</name>
    <name type="common">Microworm</name>
    <dbReference type="NCBI Taxonomy" id="6233"/>
    <lineage>
        <taxon>Eukaryota</taxon>
        <taxon>Metazoa</taxon>
        <taxon>Ecdysozoa</taxon>
        <taxon>Nematoda</taxon>
        <taxon>Chromadorea</taxon>
        <taxon>Rhabditida</taxon>
        <taxon>Tylenchina</taxon>
        <taxon>Panagrolaimomorpha</taxon>
        <taxon>Panagrolaimoidea</taxon>
        <taxon>Panagrolaimidae</taxon>
        <taxon>Panagrellus</taxon>
    </lineage>
</organism>
<evidence type="ECO:0000313" key="2">
    <source>
        <dbReference type="Proteomes" id="UP000492821"/>
    </source>
</evidence>
<evidence type="ECO:0000313" key="3">
    <source>
        <dbReference type="WBParaSite" id="Pan_g19484.t1"/>
    </source>
</evidence>
<keyword evidence="1" id="KW-0472">Membrane</keyword>
<protein>
    <submittedName>
        <fullName evidence="3">Uncharacterized protein</fullName>
    </submittedName>
</protein>
<keyword evidence="1" id="KW-0812">Transmembrane</keyword>
<reference evidence="3" key="2">
    <citation type="submission" date="2020-10" db="UniProtKB">
        <authorList>
            <consortium name="WormBaseParasite"/>
        </authorList>
    </citation>
    <scope>IDENTIFICATION</scope>
</reference>
<dbReference type="WBParaSite" id="Pan_g19484.t1">
    <property type="protein sequence ID" value="Pan_g19484.t1"/>
    <property type="gene ID" value="Pan_g19484"/>
</dbReference>
<keyword evidence="1" id="KW-1133">Transmembrane helix</keyword>